<dbReference type="STRING" id="1239962.C943_01740"/>
<feature type="compositionally biased region" description="Basic and acidic residues" evidence="1">
    <location>
        <begin position="37"/>
        <end position="47"/>
    </location>
</feature>
<reference evidence="2" key="1">
    <citation type="submission" date="2013-01" db="EMBL/GenBank/DDBJ databases">
        <title>Genome assembly of Mariniradius saccharolyticus AK6.</title>
        <authorList>
            <person name="Vaidya B."/>
            <person name="Khatri I."/>
            <person name="Tanuku N.R.S."/>
            <person name="Subramanian S."/>
            <person name="Pinnaka A."/>
        </authorList>
    </citation>
    <scope>NUCLEOTIDE SEQUENCE [LARGE SCALE GENOMIC DNA]</scope>
    <source>
        <strain evidence="2">AK6</strain>
    </source>
</reference>
<dbReference type="AlphaFoldDB" id="M7X3F0"/>
<evidence type="ECO:0000313" key="2">
    <source>
        <dbReference type="EMBL" id="EMS32005.1"/>
    </source>
</evidence>
<proteinExistence type="predicted"/>
<organism evidence="2 3">
    <name type="scientific">Mariniradius saccharolyticus AK6</name>
    <dbReference type="NCBI Taxonomy" id="1239962"/>
    <lineage>
        <taxon>Bacteria</taxon>
        <taxon>Pseudomonadati</taxon>
        <taxon>Bacteroidota</taxon>
        <taxon>Cytophagia</taxon>
        <taxon>Cytophagales</taxon>
        <taxon>Cyclobacteriaceae</taxon>
        <taxon>Mariniradius</taxon>
    </lineage>
</organism>
<accession>M7X3F0</accession>
<sequence length="47" mass="5529">MDIPTNGEHRKNTVDYWGERMDKMELSSDCRTNGSVSEKELRQQVRT</sequence>
<evidence type="ECO:0000313" key="3">
    <source>
        <dbReference type="Proteomes" id="UP000010953"/>
    </source>
</evidence>
<name>M7X3F0_9BACT</name>
<comment type="caution">
    <text evidence="2">The sequence shown here is derived from an EMBL/GenBank/DDBJ whole genome shotgun (WGS) entry which is preliminary data.</text>
</comment>
<evidence type="ECO:0000256" key="1">
    <source>
        <dbReference type="SAM" id="MobiDB-lite"/>
    </source>
</evidence>
<dbReference type="InParanoid" id="M7X3F0"/>
<dbReference type="Proteomes" id="UP000010953">
    <property type="component" value="Unassembled WGS sequence"/>
</dbReference>
<keyword evidence="3" id="KW-1185">Reference proteome</keyword>
<gene>
    <name evidence="2" type="ORF">C943_01740</name>
</gene>
<dbReference type="EMBL" id="AMZY02000016">
    <property type="protein sequence ID" value="EMS32005.1"/>
    <property type="molecule type" value="Genomic_DNA"/>
</dbReference>
<feature type="region of interest" description="Disordered" evidence="1">
    <location>
        <begin position="26"/>
        <end position="47"/>
    </location>
</feature>
<protein>
    <submittedName>
        <fullName evidence="2">Uncharacterized protein</fullName>
    </submittedName>
</protein>